<keyword evidence="1" id="KW-0472">Membrane</keyword>
<dbReference type="eggNOG" id="ENOG5032SDN">
    <property type="taxonomic scope" value="Bacteria"/>
</dbReference>
<proteinExistence type="predicted"/>
<feature type="transmembrane region" description="Helical" evidence="1">
    <location>
        <begin position="140"/>
        <end position="158"/>
    </location>
</feature>
<keyword evidence="1" id="KW-0812">Transmembrane</keyword>
<dbReference type="Proteomes" id="UP000009047">
    <property type="component" value="Chromosome"/>
</dbReference>
<gene>
    <name evidence="2" type="ordered locus">Deba_0719</name>
</gene>
<evidence type="ECO:0000256" key="1">
    <source>
        <dbReference type="SAM" id="Phobius"/>
    </source>
</evidence>
<keyword evidence="3" id="KW-1185">Reference proteome</keyword>
<dbReference type="RefSeq" id="WP_013257546.1">
    <property type="nucleotide sequence ID" value="NC_014365.1"/>
</dbReference>
<dbReference type="STRING" id="644282.Deba_0719"/>
<dbReference type="EMBL" id="CP002085">
    <property type="protein sequence ID" value="ADK84091.1"/>
    <property type="molecule type" value="Genomic_DNA"/>
</dbReference>
<feature type="transmembrane region" description="Helical" evidence="1">
    <location>
        <begin position="100"/>
        <end position="120"/>
    </location>
</feature>
<evidence type="ECO:0000313" key="3">
    <source>
        <dbReference type="Proteomes" id="UP000009047"/>
    </source>
</evidence>
<sequence length="166" mass="18624">MPEIFQWLWAWLDAFLIGPYRWPAGAMAGWWLGTSLLAIWATLLGELTMAVGRRVNRRRVTAANDEVTRMHQASINALRQSDKAAWRGINRLGNEAVGKAFFLQVAMGAGSLWPAFMALGWLGARFEGVALAVPLFTDNYIAGFLLCYLPCRLLLAVAKKLWTKRR</sequence>
<evidence type="ECO:0000313" key="2">
    <source>
        <dbReference type="EMBL" id="ADK84091.1"/>
    </source>
</evidence>
<feature type="transmembrane region" description="Helical" evidence="1">
    <location>
        <begin position="28"/>
        <end position="49"/>
    </location>
</feature>
<keyword evidence="1" id="KW-1133">Transmembrane helix</keyword>
<accession>E1QEV5</accession>
<reference evidence="2 3" key="1">
    <citation type="journal article" date="2010" name="Stand. Genomic Sci.">
        <title>Complete genome sequence of Desulfarculus baarsii type strain (2st14).</title>
        <authorList>
            <person name="Sun H."/>
            <person name="Spring S."/>
            <person name="Lapidus A."/>
            <person name="Davenport K."/>
            <person name="Del Rio T.G."/>
            <person name="Tice H."/>
            <person name="Nolan M."/>
            <person name="Copeland A."/>
            <person name="Cheng J.F."/>
            <person name="Lucas S."/>
            <person name="Tapia R."/>
            <person name="Goodwin L."/>
            <person name="Pitluck S."/>
            <person name="Ivanova N."/>
            <person name="Pagani I."/>
            <person name="Mavromatis K."/>
            <person name="Ovchinnikova G."/>
            <person name="Pati A."/>
            <person name="Chen A."/>
            <person name="Palaniappan K."/>
            <person name="Hauser L."/>
            <person name="Chang Y.J."/>
            <person name="Jeffries C.D."/>
            <person name="Detter J.C."/>
            <person name="Han C."/>
            <person name="Rohde M."/>
            <person name="Brambilla E."/>
            <person name="Goker M."/>
            <person name="Woyke T."/>
            <person name="Bristow J."/>
            <person name="Eisen J.A."/>
            <person name="Markowitz V."/>
            <person name="Hugenholtz P."/>
            <person name="Kyrpides N.C."/>
            <person name="Klenk H.P."/>
            <person name="Land M."/>
        </authorList>
    </citation>
    <scope>NUCLEOTIDE SEQUENCE [LARGE SCALE GENOMIC DNA]</scope>
    <source>
        <strain evidence="3">ATCC 33931 / DSM 2075 / LMG 7858 / VKM B-1802 / 2st14</strain>
    </source>
</reference>
<dbReference type="HOGENOM" id="CLU_102105_0_0_7"/>
<name>E1QEV5_DESB2</name>
<organism evidence="2 3">
    <name type="scientific">Desulfarculus baarsii (strain ATCC 33931 / DSM 2075 / LMG 7858 / VKM B-1802 / 2st14)</name>
    <dbReference type="NCBI Taxonomy" id="644282"/>
    <lineage>
        <taxon>Bacteria</taxon>
        <taxon>Pseudomonadati</taxon>
        <taxon>Thermodesulfobacteriota</taxon>
        <taxon>Desulfarculia</taxon>
        <taxon>Desulfarculales</taxon>
        <taxon>Desulfarculaceae</taxon>
        <taxon>Desulfarculus</taxon>
    </lineage>
</organism>
<dbReference type="AlphaFoldDB" id="E1QEV5"/>
<protein>
    <submittedName>
        <fullName evidence="2">Uncharacterized protein</fullName>
    </submittedName>
</protein>
<dbReference type="KEGG" id="dbr:Deba_0719"/>
<dbReference type="OrthoDB" id="1806539at2"/>